<accession>A0A7R9BE59</accession>
<evidence type="ECO:0000256" key="3">
    <source>
        <dbReference type="ARBA" id="ARBA00022801"/>
    </source>
</evidence>
<evidence type="ECO:0000313" key="6">
    <source>
        <dbReference type="Proteomes" id="UP000678499"/>
    </source>
</evidence>
<feature type="domain" description="Endonuclease/exonuclease/phosphatase" evidence="4">
    <location>
        <begin position="94"/>
        <end position="341"/>
    </location>
</feature>
<protein>
    <recommendedName>
        <fullName evidence="4">Endonuclease/exonuclease/phosphatase domain-containing protein</fullName>
    </recommendedName>
</protein>
<dbReference type="PRINTS" id="PR00130">
    <property type="entry name" value="DNASEI"/>
</dbReference>
<dbReference type="AlphaFoldDB" id="A0A7R9BE59"/>
<dbReference type="Pfam" id="PF03372">
    <property type="entry name" value="Exo_endo_phos"/>
    <property type="match status" value="1"/>
</dbReference>
<dbReference type="SUPFAM" id="SSF56219">
    <property type="entry name" value="DNase I-like"/>
    <property type="match status" value="1"/>
</dbReference>
<dbReference type="SMART" id="SM00476">
    <property type="entry name" value="DNaseIc"/>
    <property type="match status" value="1"/>
</dbReference>
<dbReference type="PANTHER" id="PTHR11371:SF31">
    <property type="entry name" value="EXTRACELLULAR NUCLEASE"/>
    <property type="match status" value="1"/>
</dbReference>
<comment type="similarity">
    <text evidence="1">Belongs to the DNase I family.</text>
</comment>
<evidence type="ECO:0000256" key="1">
    <source>
        <dbReference type="ARBA" id="ARBA00007359"/>
    </source>
</evidence>
<dbReference type="Proteomes" id="UP000678499">
    <property type="component" value="Unassembled WGS sequence"/>
</dbReference>
<dbReference type="GO" id="GO:0004530">
    <property type="term" value="F:deoxyribonuclease I activity"/>
    <property type="evidence" value="ECO:0007669"/>
    <property type="project" value="TreeGrafter"/>
</dbReference>
<dbReference type="PANTHER" id="PTHR11371">
    <property type="entry name" value="DEOXYRIBONUCLEASE"/>
    <property type="match status" value="1"/>
</dbReference>
<dbReference type="EMBL" id="CAJPEX010000030">
    <property type="protein sequence ID" value="CAG0912586.1"/>
    <property type="molecule type" value="Genomic_DNA"/>
</dbReference>
<keyword evidence="3" id="KW-0378">Hydrolase</keyword>
<dbReference type="InterPro" id="IPR016202">
    <property type="entry name" value="DNase_I"/>
</dbReference>
<proteinExistence type="inferred from homology"/>
<keyword evidence="6" id="KW-1185">Reference proteome</keyword>
<dbReference type="OrthoDB" id="6410211at2759"/>
<sequence length="490" mass="55195">MENMGFDHRLPAASVLMPGQLLERRVQRHCNEAGRTMKKDVQVRVVARQPVPNGAASFFVSKKIMRSVVYTLAVIYSFVCLSAPRQQALSLKIASFNIEKLGDTKMGRPRVVSALVEILADYDLVAVQEITDVDGDAFPRLMSKLNEFSASNYDYVISDRVGRTTAKEQYAYVYRPDKVTISDMWVYDDTNRDVFEREPYVATVTAVDSKIPRFTLVTIHTKPVDAVMEVDALAAVADSIRGSPRAAQNVMILGDYNADCSYVSNNDWPSISLRQRPEFRWWILDDQDTTVRESTHCAYDRIVTVGPDFEDLINPSSVIIRDFTTEFDFSGDFTPLNVSDHFPIELRLEPVAKTGDFIEPKIYAAVKNSSVRRENIDALLGVERELSGIGRLEQQLDSNGNLVAVIFVSRPIESTTDRKQIILRLTQLAPYIVSPKAVNSLEKKFSKLKKQGQREISTGIQQSHSQILSIRCSPKPKKESFWMCGIFISA</sequence>
<evidence type="ECO:0000259" key="4">
    <source>
        <dbReference type="Pfam" id="PF03372"/>
    </source>
</evidence>
<dbReference type="Gene3D" id="3.60.10.10">
    <property type="entry name" value="Endonuclease/exonuclease/phosphatase"/>
    <property type="match status" value="1"/>
</dbReference>
<dbReference type="InterPro" id="IPR005135">
    <property type="entry name" value="Endo/exonuclease/phosphatase"/>
</dbReference>
<dbReference type="GO" id="GO:0003677">
    <property type="term" value="F:DNA binding"/>
    <property type="evidence" value="ECO:0007669"/>
    <property type="project" value="TreeGrafter"/>
</dbReference>
<evidence type="ECO:0000256" key="2">
    <source>
        <dbReference type="ARBA" id="ARBA00022722"/>
    </source>
</evidence>
<reference evidence="5" key="1">
    <citation type="submission" date="2020-11" db="EMBL/GenBank/DDBJ databases">
        <authorList>
            <person name="Tran Van P."/>
        </authorList>
    </citation>
    <scope>NUCLEOTIDE SEQUENCE</scope>
</reference>
<dbReference type="CDD" id="cd10282">
    <property type="entry name" value="DNase1"/>
    <property type="match status" value="1"/>
</dbReference>
<evidence type="ECO:0000313" key="5">
    <source>
        <dbReference type="EMBL" id="CAD7272434.1"/>
    </source>
</evidence>
<keyword evidence="2" id="KW-0540">Nuclease</keyword>
<name>A0A7R9BE59_9CRUS</name>
<dbReference type="InterPro" id="IPR036691">
    <property type="entry name" value="Endo/exonu/phosph_ase_sf"/>
</dbReference>
<dbReference type="EMBL" id="OA882067">
    <property type="protein sequence ID" value="CAD7272434.1"/>
    <property type="molecule type" value="Genomic_DNA"/>
</dbReference>
<dbReference type="GO" id="GO:0006308">
    <property type="term" value="P:DNA catabolic process"/>
    <property type="evidence" value="ECO:0007669"/>
    <property type="project" value="InterPro"/>
</dbReference>
<organism evidence="5">
    <name type="scientific">Notodromas monacha</name>
    <dbReference type="NCBI Taxonomy" id="399045"/>
    <lineage>
        <taxon>Eukaryota</taxon>
        <taxon>Metazoa</taxon>
        <taxon>Ecdysozoa</taxon>
        <taxon>Arthropoda</taxon>
        <taxon>Crustacea</taxon>
        <taxon>Oligostraca</taxon>
        <taxon>Ostracoda</taxon>
        <taxon>Podocopa</taxon>
        <taxon>Podocopida</taxon>
        <taxon>Cypridocopina</taxon>
        <taxon>Cypridoidea</taxon>
        <taxon>Cyprididae</taxon>
        <taxon>Notodromas</taxon>
    </lineage>
</organism>
<dbReference type="GO" id="GO:0005634">
    <property type="term" value="C:nucleus"/>
    <property type="evidence" value="ECO:0007669"/>
    <property type="project" value="TreeGrafter"/>
</dbReference>
<gene>
    <name evidence="5" type="ORF">NMOB1V02_LOCUS366</name>
</gene>